<reference evidence="3 4" key="1">
    <citation type="submission" date="2025-04" db="UniProtKB">
        <authorList>
            <consortium name="RefSeq"/>
        </authorList>
    </citation>
    <scope>IDENTIFICATION</scope>
</reference>
<evidence type="ECO:0000313" key="3">
    <source>
        <dbReference type="RefSeq" id="XP_008476914.1"/>
    </source>
</evidence>
<dbReference type="KEGG" id="dci:103513850"/>
<evidence type="ECO:0000313" key="2">
    <source>
        <dbReference type="Proteomes" id="UP000079169"/>
    </source>
</evidence>
<feature type="compositionally biased region" description="Basic and acidic residues" evidence="1">
    <location>
        <begin position="244"/>
        <end position="270"/>
    </location>
</feature>
<dbReference type="Proteomes" id="UP000079169">
    <property type="component" value="Unplaced"/>
</dbReference>
<protein>
    <submittedName>
        <fullName evidence="3">Uncharacterized protein LOC103513850 isoform X1</fullName>
    </submittedName>
    <submittedName>
        <fullName evidence="4">Uncharacterized protein LOC103513850 isoform X2</fullName>
    </submittedName>
</protein>
<keyword evidence="2" id="KW-1185">Reference proteome</keyword>
<proteinExistence type="predicted"/>
<feature type="region of interest" description="Disordered" evidence="1">
    <location>
        <begin position="573"/>
        <end position="597"/>
    </location>
</feature>
<dbReference type="AlphaFoldDB" id="A0A1S3D8Z9"/>
<gene>
    <name evidence="3 4" type="primary">LOC103513850</name>
</gene>
<accession>A0A1S3D8Z9</accession>
<evidence type="ECO:0000256" key="1">
    <source>
        <dbReference type="SAM" id="MobiDB-lite"/>
    </source>
</evidence>
<dbReference type="GeneID" id="103513850"/>
<dbReference type="PaxDb" id="121845-A0A1S3D8Z9"/>
<organism evidence="2 3">
    <name type="scientific">Diaphorina citri</name>
    <name type="common">Asian citrus psyllid</name>
    <dbReference type="NCBI Taxonomy" id="121845"/>
    <lineage>
        <taxon>Eukaryota</taxon>
        <taxon>Metazoa</taxon>
        <taxon>Ecdysozoa</taxon>
        <taxon>Arthropoda</taxon>
        <taxon>Hexapoda</taxon>
        <taxon>Insecta</taxon>
        <taxon>Pterygota</taxon>
        <taxon>Neoptera</taxon>
        <taxon>Paraneoptera</taxon>
        <taxon>Hemiptera</taxon>
        <taxon>Sternorrhyncha</taxon>
        <taxon>Psylloidea</taxon>
        <taxon>Psyllidae</taxon>
        <taxon>Diaphorininae</taxon>
        <taxon>Diaphorina</taxon>
    </lineage>
</organism>
<dbReference type="RefSeq" id="XP_026682744.1">
    <property type="nucleotide sequence ID" value="XM_026826943.1"/>
</dbReference>
<feature type="region of interest" description="Disordered" evidence="1">
    <location>
        <begin position="242"/>
        <end position="348"/>
    </location>
</feature>
<feature type="region of interest" description="Disordered" evidence="1">
    <location>
        <begin position="373"/>
        <end position="395"/>
    </location>
</feature>
<feature type="compositionally biased region" description="Polar residues" evidence="1">
    <location>
        <begin position="313"/>
        <end position="330"/>
    </location>
</feature>
<sequence length="738" mass="85313">MDKNENEVSAYNKQNLDMIKENFKPTSNPMNIFPLGDLKQKGHVSGDNKMWIRSKRDEYGVQRRNDKLNVKETKLERFRRELNEIKTGEYQYRQPRKAHSIVRRDLGKIVRRSTKRPHLSRKFKSQSMKRYKQDCRLASMLTRLASNITIVPEFLNYKQIMEDVKKYNLSTIYYVYDNVAYFGSLPPKLLSSIYATVPSTGPKKAVTYELGATKVLGANIFDGDKGASERVSPVDVEVPNIEEVQNKDPKLEPQIIEKEPQNIEKDEKTAITESLENETTKLKRTRKKKTGDNNETSDTTKRTRAKRKSTKSIINTNSLENSPNSVENQDTSSSKTKSKTRKVRSVGELSEKQIRELLPALLYVQNNMHLRRRRDVKEETENSPKKEQGEEKKIGHFGKLKEKIKQSKNNLFSFVREKKESLIDMPRRARYIAREMYLDGKFFFQELKEVPDRIKKDITEKKELLSLVWDMLKIFMPVTEVGEEGGTTPETKIVEDPKQYVKNPEDYLTPNLSDLKNTVAISEKPKIYDYEETSKSTQTEKVTTEKTTEKSTVTIKTKRDFKEIVRTTIKTSTTESNTFSPTEFISSTTENRQTESTLEIHNEPVLVTDNPITEKTYRTKIVNPGAEETTLPFLQEEIVKKVNDEKTFDQLSKSLKDKNFMDNLIKRANNEQMQEIYSKVNPADMMKKINKGTLERMGKLMGELDSSQLAKMQELAKNIYGGGKKSPVSSNNKIEKNR</sequence>
<name>A0A1S3D8Z9_DIACI</name>
<feature type="compositionally biased region" description="Basic and acidic residues" evidence="1">
    <location>
        <begin position="375"/>
        <end position="395"/>
    </location>
</feature>
<evidence type="ECO:0000313" key="4">
    <source>
        <dbReference type="RefSeq" id="XP_026682744.1"/>
    </source>
</evidence>
<dbReference type="RefSeq" id="XP_008476914.1">
    <property type="nucleotide sequence ID" value="XM_008478692.3"/>
</dbReference>
<feature type="compositionally biased region" description="Polar residues" evidence="1">
    <location>
        <begin position="579"/>
        <end position="597"/>
    </location>
</feature>